<evidence type="ECO:0000256" key="1">
    <source>
        <dbReference type="ARBA" id="ARBA00022490"/>
    </source>
</evidence>
<dbReference type="InterPro" id="IPR012675">
    <property type="entry name" value="Beta-grasp_dom_sf"/>
</dbReference>
<comment type="similarity">
    <text evidence="5">Belongs to the URM1 family.</text>
</comment>
<dbReference type="HAMAP" id="MF_03048">
    <property type="entry name" value="Urm1"/>
    <property type="match status" value="1"/>
</dbReference>
<comment type="subcellular location">
    <subcellularLocation>
        <location evidence="5">Cytoplasm</location>
    </subcellularLocation>
</comment>
<dbReference type="SUPFAM" id="SSF54285">
    <property type="entry name" value="MoaD/ThiS"/>
    <property type="match status" value="1"/>
</dbReference>
<keyword evidence="1 5" id="KW-0963">Cytoplasm</keyword>
<keyword evidence="7" id="KW-1185">Reference proteome</keyword>
<gene>
    <name evidence="6" type="ORF">L211DRAFT_783197</name>
</gene>
<dbReference type="GO" id="GO:0034227">
    <property type="term" value="P:tRNA thio-modification"/>
    <property type="evidence" value="ECO:0007669"/>
    <property type="project" value="InterPro"/>
</dbReference>
<dbReference type="STRING" id="1051890.A0A3N4LR39"/>
<dbReference type="GO" id="GO:0005737">
    <property type="term" value="C:cytoplasm"/>
    <property type="evidence" value="ECO:0007669"/>
    <property type="project" value="UniProtKB-SubCell"/>
</dbReference>
<evidence type="ECO:0000256" key="5">
    <source>
        <dbReference type="RuleBase" id="RU361182"/>
    </source>
</evidence>
<dbReference type="InterPro" id="IPR016155">
    <property type="entry name" value="Mopterin_synth/thiamin_S_b"/>
</dbReference>
<dbReference type="CDD" id="cd01764">
    <property type="entry name" value="Ubl_Urm1"/>
    <property type="match status" value="1"/>
</dbReference>
<keyword evidence="3 5" id="KW-0819">tRNA processing</keyword>
<keyword evidence="4" id="KW-0833">Ubl conjugation pathway</keyword>
<evidence type="ECO:0000313" key="7">
    <source>
        <dbReference type="Proteomes" id="UP000267821"/>
    </source>
</evidence>
<evidence type="ECO:0000256" key="2">
    <source>
        <dbReference type="ARBA" id="ARBA00022499"/>
    </source>
</evidence>
<name>A0A3N4LR39_9PEZI</name>
<feature type="non-terminal residue" evidence="6">
    <location>
        <position position="1"/>
    </location>
</feature>
<protein>
    <recommendedName>
        <fullName evidence="5">Ubiquitin-related modifier 1</fullName>
    </recommendedName>
</protein>
<organism evidence="6 7">
    <name type="scientific">Terfezia boudieri ATCC MYA-4762</name>
    <dbReference type="NCBI Taxonomy" id="1051890"/>
    <lineage>
        <taxon>Eukaryota</taxon>
        <taxon>Fungi</taxon>
        <taxon>Dikarya</taxon>
        <taxon>Ascomycota</taxon>
        <taxon>Pezizomycotina</taxon>
        <taxon>Pezizomycetes</taxon>
        <taxon>Pezizales</taxon>
        <taxon>Pezizaceae</taxon>
        <taxon>Terfezia</taxon>
    </lineage>
</organism>
<sequence length="95" mass="10658">SGGLELMFNNKDSHEIRLPSKVPGTSESANIKYLLKYLCDELMTDTRKELFVLDDAIRAGVLVLINDADWELEGEDEYTLQPKDTILFVSTLHGG</sequence>
<dbReference type="AlphaFoldDB" id="A0A3N4LR39"/>
<dbReference type="PANTHER" id="PTHR14986">
    <property type="entry name" value="RURM1 PROTEIN"/>
    <property type="match status" value="1"/>
</dbReference>
<dbReference type="EMBL" id="ML121538">
    <property type="protein sequence ID" value="RPB25300.1"/>
    <property type="molecule type" value="Genomic_DNA"/>
</dbReference>
<dbReference type="UniPathway" id="UPA00988"/>
<evidence type="ECO:0000313" key="6">
    <source>
        <dbReference type="EMBL" id="RPB25300.1"/>
    </source>
</evidence>
<dbReference type="Gene3D" id="3.10.20.30">
    <property type="match status" value="1"/>
</dbReference>
<comment type="pathway">
    <text evidence="5">tRNA modification; 5-methoxycarbonylmethyl-2-thiouridine-tRNA biosynthesis.</text>
</comment>
<dbReference type="OrthoDB" id="10248987at2759"/>
<dbReference type="FunCoup" id="A0A3N4LR39">
    <property type="interactions" value="895"/>
</dbReference>
<proteinExistence type="inferred from homology"/>
<dbReference type="Proteomes" id="UP000267821">
    <property type="component" value="Unassembled WGS sequence"/>
</dbReference>
<evidence type="ECO:0000256" key="4">
    <source>
        <dbReference type="ARBA" id="ARBA00022786"/>
    </source>
</evidence>
<keyword evidence="2" id="KW-1017">Isopeptide bond</keyword>
<dbReference type="InParanoid" id="A0A3N4LR39"/>
<evidence type="ECO:0000256" key="3">
    <source>
        <dbReference type="ARBA" id="ARBA00022694"/>
    </source>
</evidence>
<accession>A0A3N4LR39</accession>
<dbReference type="PIRSF" id="PIRSF037379">
    <property type="entry name" value="Ubiquitin-related_modifier_1"/>
    <property type="match status" value="1"/>
</dbReference>
<dbReference type="InterPro" id="IPR015221">
    <property type="entry name" value="Urm1"/>
</dbReference>
<dbReference type="Pfam" id="PF09138">
    <property type="entry name" value="Urm1"/>
    <property type="match status" value="1"/>
</dbReference>
<reference evidence="6 7" key="1">
    <citation type="journal article" date="2018" name="Nat. Ecol. Evol.">
        <title>Pezizomycetes genomes reveal the molecular basis of ectomycorrhizal truffle lifestyle.</title>
        <authorList>
            <person name="Murat C."/>
            <person name="Payen T."/>
            <person name="Noel B."/>
            <person name="Kuo A."/>
            <person name="Morin E."/>
            <person name="Chen J."/>
            <person name="Kohler A."/>
            <person name="Krizsan K."/>
            <person name="Balestrini R."/>
            <person name="Da Silva C."/>
            <person name="Montanini B."/>
            <person name="Hainaut M."/>
            <person name="Levati E."/>
            <person name="Barry K.W."/>
            <person name="Belfiori B."/>
            <person name="Cichocki N."/>
            <person name="Clum A."/>
            <person name="Dockter R.B."/>
            <person name="Fauchery L."/>
            <person name="Guy J."/>
            <person name="Iotti M."/>
            <person name="Le Tacon F."/>
            <person name="Lindquist E.A."/>
            <person name="Lipzen A."/>
            <person name="Malagnac F."/>
            <person name="Mello A."/>
            <person name="Molinier V."/>
            <person name="Miyauchi S."/>
            <person name="Poulain J."/>
            <person name="Riccioni C."/>
            <person name="Rubini A."/>
            <person name="Sitrit Y."/>
            <person name="Splivallo R."/>
            <person name="Traeger S."/>
            <person name="Wang M."/>
            <person name="Zifcakova L."/>
            <person name="Wipf D."/>
            <person name="Zambonelli A."/>
            <person name="Paolocci F."/>
            <person name="Nowrousian M."/>
            <person name="Ottonello S."/>
            <person name="Baldrian P."/>
            <person name="Spatafora J.W."/>
            <person name="Henrissat B."/>
            <person name="Nagy L.G."/>
            <person name="Aury J.M."/>
            <person name="Wincker P."/>
            <person name="Grigoriev I.V."/>
            <person name="Bonfante P."/>
            <person name="Martin F.M."/>
        </authorList>
    </citation>
    <scope>NUCLEOTIDE SEQUENCE [LARGE SCALE GENOMIC DNA]</scope>
    <source>
        <strain evidence="6 7">ATCC MYA-4762</strain>
    </source>
</reference>